<protein>
    <submittedName>
        <fullName evidence="2">Uncharacterized protein</fullName>
    </submittedName>
</protein>
<evidence type="ECO:0000313" key="2">
    <source>
        <dbReference type="EMBL" id="KAF3589919.1"/>
    </source>
</evidence>
<name>A0A8S9SD16_BRACR</name>
<organism evidence="2 3">
    <name type="scientific">Brassica cretica</name>
    <name type="common">Mustard</name>
    <dbReference type="NCBI Taxonomy" id="69181"/>
    <lineage>
        <taxon>Eukaryota</taxon>
        <taxon>Viridiplantae</taxon>
        <taxon>Streptophyta</taxon>
        <taxon>Embryophyta</taxon>
        <taxon>Tracheophyta</taxon>
        <taxon>Spermatophyta</taxon>
        <taxon>Magnoliopsida</taxon>
        <taxon>eudicotyledons</taxon>
        <taxon>Gunneridae</taxon>
        <taxon>Pentapetalae</taxon>
        <taxon>rosids</taxon>
        <taxon>malvids</taxon>
        <taxon>Brassicales</taxon>
        <taxon>Brassicaceae</taxon>
        <taxon>Brassiceae</taxon>
        <taxon>Brassica</taxon>
    </lineage>
</organism>
<evidence type="ECO:0000256" key="1">
    <source>
        <dbReference type="SAM" id="MobiDB-lite"/>
    </source>
</evidence>
<reference evidence="2" key="1">
    <citation type="submission" date="2019-12" db="EMBL/GenBank/DDBJ databases">
        <title>Genome sequencing and annotation of Brassica cretica.</title>
        <authorList>
            <person name="Studholme D.J."/>
            <person name="Sarris P."/>
        </authorList>
    </citation>
    <scope>NUCLEOTIDE SEQUENCE</scope>
    <source>
        <strain evidence="2">PFS-109/04</strain>
        <tissue evidence="2">Leaf</tissue>
    </source>
</reference>
<dbReference type="Proteomes" id="UP000712600">
    <property type="component" value="Unassembled WGS sequence"/>
</dbReference>
<dbReference type="EMBL" id="QGKX02000088">
    <property type="protein sequence ID" value="KAF3589919.1"/>
    <property type="molecule type" value="Genomic_DNA"/>
</dbReference>
<feature type="region of interest" description="Disordered" evidence="1">
    <location>
        <begin position="61"/>
        <end position="84"/>
    </location>
</feature>
<accession>A0A8S9SD16</accession>
<dbReference type="AlphaFoldDB" id="A0A8S9SD16"/>
<sequence length="84" mass="9572">MKAGQIQGISNAFWICLFSDIFQTREDFMPEIDRVKFQREERSVSEDGGLHDPVHEVGLEASSSRFSRSSERDSIIARSPSPLR</sequence>
<gene>
    <name evidence="2" type="ORF">F2Q69_00029278</name>
</gene>
<evidence type="ECO:0000313" key="3">
    <source>
        <dbReference type="Proteomes" id="UP000712600"/>
    </source>
</evidence>
<proteinExistence type="predicted"/>
<comment type="caution">
    <text evidence="2">The sequence shown here is derived from an EMBL/GenBank/DDBJ whole genome shotgun (WGS) entry which is preliminary data.</text>
</comment>